<gene>
    <name evidence="2" type="ORF">PG993_011191</name>
</gene>
<evidence type="ECO:0000313" key="3">
    <source>
        <dbReference type="Proteomes" id="UP001444661"/>
    </source>
</evidence>
<comment type="caution">
    <text evidence="2">The sequence shown here is derived from an EMBL/GenBank/DDBJ whole genome shotgun (WGS) entry which is preliminary data.</text>
</comment>
<evidence type="ECO:0000256" key="1">
    <source>
        <dbReference type="SAM" id="MobiDB-lite"/>
    </source>
</evidence>
<evidence type="ECO:0000313" key="2">
    <source>
        <dbReference type="EMBL" id="KAK8029900.1"/>
    </source>
</evidence>
<accession>A0ABR1SDH7</accession>
<sequence length="240" mass="26231">MHASLFEQLSQLIPHVGECLTLPPDYTATHTSLLQPRNGVLHVTRALASLGNILHGHHRALVVVPRVRPRPVETLLSHNLKADAGRRGPVALLHVHMLHVHMLQVPHKPAPLQRSRLLHGADGADAVVRDPQGFGVLSAAPRPLRRLICVQGKDAGREIATAPSWSWLGLRGAIEQAVGQPYGPLRSESADCRPRRPGPLGTGDVEMVKHEDMPRPFKLEALGELRALRVFRDSFAVSPP</sequence>
<proteinExistence type="predicted"/>
<keyword evidence="3" id="KW-1185">Reference proteome</keyword>
<dbReference type="EMBL" id="JAQQWK010000010">
    <property type="protein sequence ID" value="KAK8029900.1"/>
    <property type="molecule type" value="Genomic_DNA"/>
</dbReference>
<organism evidence="2 3">
    <name type="scientific">Apiospora rasikravindrae</name>
    <dbReference type="NCBI Taxonomy" id="990691"/>
    <lineage>
        <taxon>Eukaryota</taxon>
        <taxon>Fungi</taxon>
        <taxon>Dikarya</taxon>
        <taxon>Ascomycota</taxon>
        <taxon>Pezizomycotina</taxon>
        <taxon>Sordariomycetes</taxon>
        <taxon>Xylariomycetidae</taxon>
        <taxon>Amphisphaeriales</taxon>
        <taxon>Apiosporaceae</taxon>
        <taxon>Apiospora</taxon>
    </lineage>
</organism>
<feature type="region of interest" description="Disordered" evidence="1">
    <location>
        <begin position="182"/>
        <end position="204"/>
    </location>
</feature>
<name>A0ABR1SDH7_9PEZI</name>
<dbReference type="Proteomes" id="UP001444661">
    <property type="component" value="Unassembled WGS sequence"/>
</dbReference>
<reference evidence="2 3" key="1">
    <citation type="submission" date="2023-01" db="EMBL/GenBank/DDBJ databases">
        <title>Analysis of 21 Apiospora genomes using comparative genomics revels a genus with tremendous synthesis potential of carbohydrate active enzymes and secondary metabolites.</title>
        <authorList>
            <person name="Sorensen T."/>
        </authorList>
    </citation>
    <scope>NUCLEOTIDE SEQUENCE [LARGE SCALE GENOMIC DNA]</scope>
    <source>
        <strain evidence="2 3">CBS 33761</strain>
    </source>
</reference>
<protein>
    <submittedName>
        <fullName evidence="2">Uncharacterized protein</fullName>
    </submittedName>
</protein>